<feature type="compositionally biased region" description="Basic residues" evidence="2">
    <location>
        <begin position="341"/>
        <end position="350"/>
    </location>
</feature>
<organism evidence="3 4">
    <name type="scientific">Entamoeba invadens IP1</name>
    <dbReference type="NCBI Taxonomy" id="370355"/>
    <lineage>
        <taxon>Eukaryota</taxon>
        <taxon>Amoebozoa</taxon>
        <taxon>Evosea</taxon>
        <taxon>Archamoebae</taxon>
        <taxon>Mastigamoebida</taxon>
        <taxon>Entamoebidae</taxon>
        <taxon>Entamoeba</taxon>
    </lineage>
</organism>
<protein>
    <submittedName>
        <fullName evidence="3">Uncharacterized protein</fullName>
    </submittedName>
</protein>
<dbReference type="EMBL" id="KB206474">
    <property type="protein sequence ID" value="ELP91233.1"/>
    <property type="molecule type" value="Genomic_DNA"/>
</dbReference>
<evidence type="ECO:0000256" key="1">
    <source>
        <dbReference type="SAM" id="Coils"/>
    </source>
</evidence>
<dbReference type="VEuPathDB" id="AmoebaDB:EIN_151300"/>
<dbReference type="Proteomes" id="UP000014680">
    <property type="component" value="Unassembled WGS sequence"/>
</dbReference>
<keyword evidence="1" id="KW-0175">Coiled coil</keyword>
<feature type="region of interest" description="Disordered" evidence="2">
    <location>
        <begin position="324"/>
        <end position="357"/>
    </location>
</feature>
<keyword evidence="4" id="KW-1185">Reference proteome</keyword>
<dbReference type="KEGG" id="eiv:EIN_151300"/>
<evidence type="ECO:0000313" key="4">
    <source>
        <dbReference type="Proteomes" id="UP000014680"/>
    </source>
</evidence>
<feature type="coiled-coil region" evidence="1">
    <location>
        <begin position="54"/>
        <end position="88"/>
    </location>
</feature>
<dbReference type="RefSeq" id="XP_004258004.1">
    <property type="nucleotide sequence ID" value="XM_004257956.1"/>
</dbReference>
<gene>
    <name evidence="3" type="ORF">EIN_151300</name>
</gene>
<feature type="region of interest" description="Disordered" evidence="2">
    <location>
        <begin position="180"/>
        <end position="199"/>
    </location>
</feature>
<dbReference type="OrthoDB" id="29501at2759"/>
<proteinExistence type="predicted"/>
<feature type="region of interest" description="Disordered" evidence="2">
    <location>
        <begin position="277"/>
        <end position="309"/>
    </location>
</feature>
<feature type="compositionally biased region" description="Basic and acidic residues" evidence="2">
    <location>
        <begin position="324"/>
        <end position="338"/>
    </location>
</feature>
<dbReference type="AlphaFoldDB" id="A0A0A1UBZ8"/>
<accession>A0A0A1UBZ8</accession>
<evidence type="ECO:0000256" key="2">
    <source>
        <dbReference type="SAM" id="MobiDB-lite"/>
    </source>
</evidence>
<reference evidence="3 4" key="1">
    <citation type="submission" date="2012-10" db="EMBL/GenBank/DDBJ databases">
        <authorList>
            <person name="Zafar N."/>
            <person name="Inman J."/>
            <person name="Hall N."/>
            <person name="Lorenzi H."/>
            <person name="Caler E."/>
        </authorList>
    </citation>
    <scope>NUCLEOTIDE SEQUENCE [LARGE SCALE GENOMIC DNA]</scope>
    <source>
        <strain evidence="3 4">IP1</strain>
    </source>
</reference>
<name>A0A0A1UBZ8_ENTIV</name>
<sequence>MIKETVERLLQNTITTPFRVNENESPDTVISEGQNYIKQIHKSEKNRFELMKIVADTQDELDDMCELMEEVMNKCKEQGSTVAKLNNEVITIMAAQEEKRFNEEMKIGAFRKKRLARQHTRRQSFFDKQMIKTDGFLTESFFAEDQPYQWDLFVKNEAEKSDEIEFDKFEKVEKIEQPVKVDTEPKNEGRAEPKPDMKEKAVLNLPPILVRQNKDLTDLKDLKSLKEGKENKELTQLPNLKDVNLIAKDEDIKVLETDKLKLFEKPIEKLNDLPLEKPIEKVEKGEKQEKDNLMEDSTEEVVKSSNTLLSPEMSQEMKSEMLHDDTLLDDKTLDDKSPNKTMKKTRKSRKDKSDKGKKEEYHVLNKIFLGKDDVEKIEEWSGKKVDQVLFDSNVDSYTKTSNEFVDAVMDQSDIAIVVEDTNGNRFGGYIHAKIDVIGAWVDDQNAFVFSLFSNGRMKEPQKFELKANKQGRVFWVSKPTEACLFVVGNNDIRVAKKHSKRDYCLQSTFEYKGNTRALSGSSYPEKFNTKQFVVIKFK</sequence>
<feature type="compositionally biased region" description="Basic and acidic residues" evidence="2">
    <location>
        <begin position="277"/>
        <end position="293"/>
    </location>
</feature>
<dbReference type="GeneID" id="14890180"/>
<evidence type="ECO:0000313" key="3">
    <source>
        <dbReference type="EMBL" id="ELP91233.1"/>
    </source>
</evidence>